<name>A0A8S5Q6I4_9CAUD</name>
<evidence type="ECO:0000259" key="1">
    <source>
        <dbReference type="Pfam" id="PF22253"/>
    </source>
</evidence>
<organism evidence="2">
    <name type="scientific">Siphoviridae sp. ctHiz26</name>
    <dbReference type="NCBI Taxonomy" id="2825423"/>
    <lineage>
        <taxon>Viruses</taxon>
        <taxon>Duplodnaviria</taxon>
        <taxon>Heunggongvirae</taxon>
        <taxon>Uroviricota</taxon>
        <taxon>Caudoviricetes</taxon>
    </lineage>
</organism>
<protein>
    <recommendedName>
        <fullName evidence="1">DUF6948 domain-containing protein</fullName>
    </recommendedName>
</protein>
<dbReference type="EMBL" id="BK015583">
    <property type="protein sequence ID" value="DAE14449.1"/>
    <property type="molecule type" value="Genomic_DNA"/>
</dbReference>
<dbReference type="InterPro" id="IPR054226">
    <property type="entry name" value="DUF6948"/>
</dbReference>
<proteinExistence type="predicted"/>
<dbReference type="Pfam" id="PF22253">
    <property type="entry name" value="DUF6948"/>
    <property type="match status" value="1"/>
</dbReference>
<evidence type="ECO:0000313" key="2">
    <source>
        <dbReference type="EMBL" id="DAE14449.1"/>
    </source>
</evidence>
<accession>A0A8S5Q6I4</accession>
<feature type="domain" description="DUF6948" evidence="1">
    <location>
        <begin position="6"/>
        <end position="90"/>
    </location>
</feature>
<sequence length="98" mass="10935">METNIGKKVIIRGDRSGVEFGTLVAQNGREVTLHNARRLWYWEGAASLSQLAKDGTSNPTNCKFTVTVGSITILDTIEIIPCTDKAIKSIEEVREWKR</sequence>
<reference evidence="2" key="1">
    <citation type="journal article" date="2021" name="Proc. Natl. Acad. Sci. U.S.A.">
        <title>A Catalog of Tens of Thousands of Viruses from Human Metagenomes Reveals Hidden Associations with Chronic Diseases.</title>
        <authorList>
            <person name="Tisza M.J."/>
            <person name="Buck C.B."/>
        </authorList>
    </citation>
    <scope>NUCLEOTIDE SEQUENCE</scope>
    <source>
        <strain evidence="2">CtHiz26</strain>
    </source>
</reference>